<proteinExistence type="predicted"/>
<sequence>MPLIVHEAIKCVTPLNVLHCSSCPNINFLSSTRDAHTVQQLRCSISNSCDCYNVTDAREYDALRHTAPCNEDDRMSLEYLNVT</sequence>
<name>A0AAV7PI64_PLEWA</name>
<evidence type="ECO:0000313" key="2">
    <source>
        <dbReference type="Proteomes" id="UP001066276"/>
    </source>
</evidence>
<dbReference type="AlphaFoldDB" id="A0AAV7PI64"/>
<gene>
    <name evidence="1" type="ORF">NDU88_004651</name>
</gene>
<evidence type="ECO:0000313" key="1">
    <source>
        <dbReference type="EMBL" id="KAJ1126243.1"/>
    </source>
</evidence>
<protein>
    <submittedName>
        <fullName evidence="1">Uncharacterized protein</fullName>
    </submittedName>
</protein>
<keyword evidence="2" id="KW-1185">Reference proteome</keyword>
<comment type="caution">
    <text evidence="1">The sequence shown here is derived from an EMBL/GenBank/DDBJ whole genome shotgun (WGS) entry which is preliminary data.</text>
</comment>
<organism evidence="1 2">
    <name type="scientific">Pleurodeles waltl</name>
    <name type="common">Iberian ribbed newt</name>
    <dbReference type="NCBI Taxonomy" id="8319"/>
    <lineage>
        <taxon>Eukaryota</taxon>
        <taxon>Metazoa</taxon>
        <taxon>Chordata</taxon>
        <taxon>Craniata</taxon>
        <taxon>Vertebrata</taxon>
        <taxon>Euteleostomi</taxon>
        <taxon>Amphibia</taxon>
        <taxon>Batrachia</taxon>
        <taxon>Caudata</taxon>
        <taxon>Salamandroidea</taxon>
        <taxon>Salamandridae</taxon>
        <taxon>Pleurodelinae</taxon>
        <taxon>Pleurodeles</taxon>
    </lineage>
</organism>
<dbReference type="Proteomes" id="UP001066276">
    <property type="component" value="Chromosome 7"/>
</dbReference>
<reference evidence="1" key="1">
    <citation type="journal article" date="2022" name="bioRxiv">
        <title>Sequencing and chromosome-scale assembly of the giantPleurodeles waltlgenome.</title>
        <authorList>
            <person name="Brown T."/>
            <person name="Elewa A."/>
            <person name="Iarovenko S."/>
            <person name="Subramanian E."/>
            <person name="Araus A.J."/>
            <person name="Petzold A."/>
            <person name="Susuki M."/>
            <person name="Suzuki K.-i.T."/>
            <person name="Hayashi T."/>
            <person name="Toyoda A."/>
            <person name="Oliveira C."/>
            <person name="Osipova E."/>
            <person name="Leigh N.D."/>
            <person name="Simon A."/>
            <person name="Yun M.H."/>
        </authorList>
    </citation>
    <scope>NUCLEOTIDE SEQUENCE</scope>
    <source>
        <strain evidence="1">20211129_DDA</strain>
        <tissue evidence="1">Liver</tissue>
    </source>
</reference>
<accession>A0AAV7PI64</accession>
<dbReference type="EMBL" id="JANPWB010000011">
    <property type="protein sequence ID" value="KAJ1126243.1"/>
    <property type="molecule type" value="Genomic_DNA"/>
</dbReference>